<dbReference type="RefSeq" id="WP_182950644.1">
    <property type="nucleotide sequence ID" value="NZ_JABEQK010000011.1"/>
</dbReference>
<comment type="subcellular location">
    <subcellularLocation>
        <location evidence="2">Cell membrane</location>
        <topology evidence="2">Lipid-anchor</topology>
    </subcellularLocation>
</comment>
<dbReference type="EMBL" id="JABEQK010000011">
    <property type="protein sequence ID" value="MBB2206112.1"/>
    <property type="molecule type" value="Genomic_DNA"/>
</dbReference>
<organism evidence="3 4">
    <name type="scientific">Gluconacetobacter takamatsuzukensis</name>
    <dbReference type="NCBI Taxonomy" id="1286190"/>
    <lineage>
        <taxon>Bacteria</taxon>
        <taxon>Pseudomonadati</taxon>
        <taxon>Pseudomonadota</taxon>
        <taxon>Alphaproteobacteria</taxon>
        <taxon>Acetobacterales</taxon>
        <taxon>Acetobacteraceae</taxon>
        <taxon>Gluconacetobacter</taxon>
    </lineage>
</organism>
<evidence type="ECO:0000256" key="1">
    <source>
        <dbReference type="ARBA" id="ARBA00007613"/>
    </source>
</evidence>
<evidence type="ECO:0000313" key="4">
    <source>
        <dbReference type="Proteomes" id="UP000540556"/>
    </source>
</evidence>
<protein>
    <submittedName>
        <fullName evidence="3">Efflux transporter outer membrane subunit</fullName>
    </submittedName>
</protein>
<dbReference type="SUPFAM" id="SSF56954">
    <property type="entry name" value="Outer membrane efflux proteins (OEP)"/>
    <property type="match status" value="1"/>
</dbReference>
<gene>
    <name evidence="3" type="ORF">HLH27_13970</name>
</gene>
<dbReference type="PANTHER" id="PTHR30203">
    <property type="entry name" value="OUTER MEMBRANE CATION EFFLUX PROTEIN"/>
    <property type="match status" value="1"/>
</dbReference>
<feature type="chain" id="PRO_5031605475" evidence="2">
    <location>
        <begin position="19"/>
        <end position="487"/>
    </location>
</feature>
<dbReference type="GO" id="GO:0015562">
    <property type="term" value="F:efflux transmembrane transporter activity"/>
    <property type="evidence" value="ECO:0007669"/>
    <property type="project" value="InterPro"/>
</dbReference>
<feature type="signal peptide" evidence="2">
    <location>
        <begin position="1"/>
        <end position="18"/>
    </location>
</feature>
<keyword evidence="2" id="KW-0812">Transmembrane</keyword>
<keyword evidence="4" id="KW-1185">Reference proteome</keyword>
<keyword evidence="2" id="KW-0449">Lipoprotein</keyword>
<dbReference type="NCBIfam" id="TIGR01845">
    <property type="entry name" value="outer_NodT"/>
    <property type="match status" value="1"/>
</dbReference>
<evidence type="ECO:0000313" key="3">
    <source>
        <dbReference type="EMBL" id="MBB2206112.1"/>
    </source>
</evidence>
<evidence type="ECO:0000256" key="2">
    <source>
        <dbReference type="RuleBase" id="RU362097"/>
    </source>
</evidence>
<comment type="similarity">
    <text evidence="1 2">Belongs to the outer membrane factor (OMF) (TC 1.B.17) family.</text>
</comment>
<proteinExistence type="inferred from homology"/>
<comment type="caution">
    <text evidence="3">The sequence shown here is derived from an EMBL/GenBank/DDBJ whole genome shotgun (WGS) entry which is preliminary data.</text>
</comment>
<accession>A0A7W4KFN5</accession>
<dbReference type="Gene3D" id="1.20.1600.10">
    <property type="entry name" value="Outer membrane efflux proteins (OEP)"/>
    <property type="match status" value="1"/>
</dbReference>
<keyword evidence="2" id="KW-0732">Signal</keyword>
<sequence length="487" mass="52144">MKKRAFLFATACVLPLAAVLPGCTVGPDFQRPHMATPQRWGDEPKGGSQTYSGAIDTRWWRSFGDAELTGLVDRLGRQNLDLQIAAQRIREARSQMKAAAAAGLPQANWSGSYAYRQLSTQGIFSLAEPRPDASMNFNLYDNVLSSSWDLDLFGGIRRGVEAQRANQAAAVAARRAAALAAVSDLATSYMQLRGVQAQEAILRSNIALAEKNLKLVQDRFVNGVATKLDVSQASAQMASMKAGLPDLESGEAALINAIGLLLSEPPRALEAELEKPGPQPKLPVGVPVGVPGDLTRRRPDVLEAEARLHAATAEVGVATAAFYPDITLAGNMGTESFAASDFFALPAKQFSVGPTLNVPVFQGGRLIATLQFRKAAQQEAFLTWRHALLSAWREVDDAMTAYAKTQSSQTLTGQALLQNQAAYTAATQRYSQGATDYLNVVATHAALLSRESTVALIQMRSETTLVSLYRALGGGWDYAEAVAGAHP</sequence>
<dbReference type="PANTHER" id="PTHR30203:SF25">
    <property type="entry name" value="OUTER MEMBRANE PROTEIN-RELATED"/>
    <property type="match status" value="1"/>
</dbReference>
<keyword evidence="2" id="KW-0564">Palmitate</keyword>
<dbReference type="AlphaFoldDB" id="A0A7W4KFN5"/>
<keyword evidence="2" id="KW-1134">Transmembrane beta strand</keyword>
<dbReference type="Gene3D" id="2.20.200.10">
    <property type="entry name" value="Outer membrane efflux proteins (OEP)"/>
    <property type="match status" value="1"/>
</dbReference>
<dbReference type="InterPro" id="IPR010131">
    <property type="entry name" value="MdtP/NodT-like"/>
</dbReference>
<dbReference type="InterPro" id="IPR003423">
    <property type="entry name" value="OMP_efflux"/>
</dbReference>
<reference evidence="3 4" key="1">
    <citation type="submission" date="2020-04" db="EMBL/GenBank/DDBJ databases">
        <title>Description of novel Gluconacetobacter.</title>
        <authorList>
            <person name="Sombolestani A."/>
        </authorList>
    </citation>
    <scope>NUCLEOTIDE SEQUENCE [LARGE SCALE GENOMIC DNA]</scope>
    <source>
        <strain evidence="3 4">LMG 27800</strain>
    </source>
</reference>
<dbReference type="Proteomes" id="UP000540556">
    <property type="component" value="Unassembled WGS sequence"/>
</dbReference>
<name>A0A7W4KFN5_9PROT</name>
<dbReference type="Pfam" id="PF02321">
    <property type="entry name" value="OEP"/>
    <property type="match status" value="2"/>
</dbReference>
<dbReference type="GO" id="GO:0005886">
    <property type="term" value="C:plasma membrane"/>
    <property type="evidence" value="ECO:0007669"/>
    <property type="project" value="UniProtKB-SubCell"/>
</dbReference>
<keyword evidence="2" id="KW-0472">Membrane</keyword>